<feature type="transmembrane region" description="Helical" evidence="10">
    <location>
        <begin position="264"/>
        <end position="283"/>
    </location>
</feature>
<gene>
    <name evidence="12" type="ORF">OE88DRAFT_1673942</name>
</gene>
<keyword evidence="8 10" id="KW-0472">Membrane</keyword>
<dbReference type="EMBL" id="ML213505">
    <property type="protein sequence ID" value="TFK54738.1"/>
    <property type="molecule type" value="Genomic_DNA"/>
</dbReference>
<evidence type="ECO:0000256" key="11">
    <source>
        <dbReference type="SAM" id="SignalP"/>
    </source>
</evidence>
<evidence type="ECO:0000313" key="12">
    <source>
        <dbReference type="EMBL" id="TFK54738.1"/>
    </source>
</evidence>
<evidence type="ECO:0000256" key="4">
    <source>
        <dbReference type="ARBA" id="ARBA00022679"/>
    </source>
</evidence>
<dbReference type="GO" id="GO:0000026">
    <property type="term" value="F:alpha-1,2-mannosyltransferase activity"/>
    <property type="evidence" value="ECO:0007669"/>
    <property type="project" value="TreeGrafter"/>
</dbReference>
<comment type="caution">
    <text evidence="10">Lacks conserved residue(s) required for the propagation of feature annotation.</text>
</comment>
<feature type="transmembrane region" description="Helical" evidence="10">
    <location>
        <begin position="206"/>
        <end position="228"/>
    </location>
</feature>
<comment type="subcellular location">
    <subcellularLocation>
        <location evidence="1 10">Endoplasmic reticulum membrane</location>
        <topology evidence="1 10">Multi-pass membrane protein</topology>
    </subcellularLocation>
</comment>
<organism evidence="12 13">
    <name type="scientific">Heliocybe sulcata</name>
    <dbReference type="NCBI Taxonomy" id="5364"/>
    <lineage>
        <taxon>Eukaryota</taxon>
        <taxon>Fungi</taxon>
        <taxon>Dikarya</taxon>
        <taxon>Basidiomycota</taxon>
        <taxon>Agaricomycotina</taxon>
        <taxon>Agaricomycetes</taxon>
        <taxon>Gloeophyllales</taxon>
        <taxon>Gloeophyllaceae</taxon>
        <taxon>Heliocybe</taxon>
    </lineage>
</organism>
<feature type="signal peptide" evidence="11">
    <location>
        <begin position="1"/>
        <end position="16"/>
    </location>
</feature>
<evidence type="ECO:0000256" key="3">
    <source>
        <dbReference type="ARBA" id="ARBA00022676"/>
    </source>
</evidence>
<evidence type="ECO:0000256" key="8">
    <source>
        <dbReference type="ARBA" id="ARBA00023136"/>
    </source>
</evidence>
<dbReference type="AlphaFoldDB" id="A0A5C3NFD2"/>
<dbReference type="PANTHER" id="PTHR22760">
    <property type="entry name" value="GLYCOSYLTRANSFERASE"/>
    <property type="match status" value="1"/>
</dbReference>
<comment type="function">
    <text evidence="9">Mannosyltransferase involved in glycosylphosphatidylinositol-anchor biosynthesis. Transfers the third mannose to Man2-GlcN-acyl-PI during GPI precursor assembly.</text>
</comment>
<evidence type="ECO:0000256" key="5">
    <source>
        <dbReference type="ARBA" id="ARBA00022692"/>
    </source>
</evidence>
<keyword evidence="11" id="KW-0732">Signal</keyword>
<keyword evidence="5 10" id="KW-0812">Transmembrane</keyword>
<dbReference type="GO" id="GO:0006506">
    <property type="term" value="P:GPI anchor biosynthetic process"/>
    <property type="evidence" value="ECO:0007669"/>
    <property type="project" value="TreeGrafter"/>
</dbReference>
<keyword evidence="13" id="KW-1185">Reference proteome</keyword>
<dbReference type="STRING" id="5364.A0A5C3NFD2"/>
<reference evidence="12 13" key="1">
    <citation type="journal article" date="2019" name="Nat. Ecol. Evol.">
        <title>Megaphylogeny resolves global patterns of mushroom evolution.</title>
        <authorList>
            <person name="Varga T."/>
            <person name="Krizsan K."/>
            <person name="Foldi C."/>
            <person name="Dima B."/>
            <person name="Sanchez-Garcia M."/>
            <person name="Sanchez-Ramirez S."/>
            <person name="Szollosi G.J."/>
            <person name="Szarkandi J.G."/>
            <person name="Papp V."/>
            <person name="Albert L."/>
            <person name="Andreopoulos W."/>
            <person name="Angelini C."/>
            <person name="Antonin V."/>
            <person name="Barry K.W."/>
            <person name="Bougher N.L."/>
            <person name="Buchanan P."/>
            <person name="Buyck B."/>
            <person name="Bense V."/>
            <person name="Catcheside P."/>
            <person name="Chovatia M."/>
            <person name="Cooper J."/>
            <person name="Damon W."/>
            <person name="Desjardin D."/>
            <person name="Finy P."/>
            <person name="Geml J."/>
            <person name="Haridas S."/>
            <person name="Hughes K."/>
            <person name="Justo A."/>
            <person name="Karasinski D."/>
            <person name="Kautmanova I."/>
            <person name="Kiss B."/>
            <person name="Kocsube S."/>
            <person name="Kotiranta H."/>
            <person name="LaButti K.M."/>
            <person name="Lechner B.E."/>
            <person name="Liimatainen K."/>
            <person name="Lipzen A."/>
            <person name="Lukacs Z."/>
            <person name="Mihaltcheva S."/>
            <person name="Morgado L.N."/>
            <person name="Niskanen T."/>
            <person name="Noordeloos M.E."/>
            <person name="Ohm R.A."/>
            <person name="Ortiz-Santana B."/>
            <person name="Ovrebo C."/>
            <person name="Racz N."/>
            <person name="Riley R."/>
            <person name="Savchenko A."/>
            <person name="Shiryaev A."/>
            <person name="Soop K."/>
            <person name="Spirin V."/>
            <person name="Szebenyi C."/>
            <person name="Tomsovsky M."/>
            <person name="Tulloss R.E."/>
            <person name="Uehling J."/>
            <person name="Grigoriev I.V."/>
            <person name="Vagvolgyi C."/>
            <person name="Papp T."/>
            <person name="Martin F.M."/>
            <person name="Miettinen O."/>
            <person name="Hibbett D.S."/>
            <person name="Nagy L.G."/>
        </authorList>
    </citation>
    <scope>NUCLEOTIDE SEQUENCE [LARGE SCALE GENOMIC DNA]</scope>
    <source>
        <strain evidence="12 13">OMC1185</strain>
    </source>
</reference>
<evidence type="ECO:0000256" key="2">
    <source>
        <dbReference type="ARBA" id="ARBA00006065"/>
    </source>
</evidence>
<dbReference type="GO" id="GO:0005789">
    <property type="term" value="C:endoplasmic reticulum membrane"/>
    <property type="evidence" value="ECO:0007669"/>
    <property type="project" value="UniProtKB-SubCell"/>
</dbReference>
<protein>
    <recommendedName>
        <fullName evidence="10">Mannosyltransferase</fullName>
        <ecNumber evidence="10">2.4.1.-</ecNumber>
    </recommendedName>
</protein>
<evidence type="ECO:0000256" key="10">
    <source>
        <dbReference type="RuleBase" id="RU363075"/>
    </source>
</evidence>
<dbReference type="PANTHER" id="PTHR22760:SF4">
    <property type="entry name" value="GPI MANNOSYLTRANSFERASE 3"/>
    <property type="match status" value="1"/>
</dbReference>
<feature type="chain" id="PRO_5022659591" description="Mannosyltransferase" evidence="11">
    <location>
        <begin position="17"/>
        <end position="552"/>
    </location>
</feature>
<sequence>MRRYVFVAIVLRLVVALSTRTFFQPDEYFQSLEVAHHLVFGYGHLTWEWRARLPIRSVIYPAFNVPVYWLAKIAKLDQTAFLISGPKILHGILGACTDIWIAELTRKVLGERYVSTAIFVSLTSFFHALSLTRSISNSLETSLTTIALSYFPWDAHKPFDRAPIRMSFAFAALACAVRSTNAVLWVYMLAVLALRLRNDVRHLGVVLLDLVVIGTASLFTIVVLDSAYYNKLTFTPLNFLMTNLSSVSSFYGSSPWHYYLSQGLPLLCTTTLPFVLHGAWLVLGPSGTSSSRIMLGLVAWTMTIYSLAGHKEWRFLHPLLPLLQILASKSLVDTYHSSVQPHRASRKSLPVRIDHLCLLLATLPAIVYVIFFHGEPQINVMHYLRSSPANELRSVGFLMPCHSTPWQAYLHKPELADPGRMWALGCEPPLSPEMLIQRVVYSGQPVLNYLDQTDIFYLSPIQYLRERFPPEVNQSFPPSPFPTSIPGVTRLDEKSWRHEWPKHLVMFGALLEDQDVKALLLDKGYKEAWARDRGWEGDARRRGGVRVWKNTA</sequence>
<dbReference type="EC" id="2.4.1.-" evidence="10"/>
<keyword evidence="7 10" id="KW-1133">Transmembrane helix</keyword>
<dbReference type="Proteomes" id="UP000305948">
    <property type="component" value="Unassembled WGS sequence"/>
</dbReference>
<name>A0A5C3NFD2_9AGAM</name>
<evidence type="ECO:0000256" key="1">
    <source>
        <dbReference type="ARBA" id="ARBA00004477"/>
    </source>
</evidence>
<keyword evidence="4 12" id="KW-0808">Transferase</keyword>
<keyword evidence="6 10" id="KW-0256">Endoplasmic reticulum</keyword>
<feature type="transmembrane region" description="Helical" evidence="10">
    <location>
        <begin position="168"/>
        <end position="194"/>
    </location>
</feature>
<dbReference type="Pfam" id="PF03901">
    <property type="entry name" value="Glyco_transf_22"/>
    <property type="match status" value="1"/>
</dbReference>
<evidence type="ECO:0000256" key="9">
    <source>
        <dbReference type="ARBA" id="ARBA00024708"/>
    </source>
</evidence>
<comment type="similarity">
    <text evidence="2">Belongs to the glycosyltransferase 22 family. PIGB subfamily.</text>
</comment>
<keyword evidence="3 10" id="KW-0328">Glycosyltransferase</keyword>
<accession>A0A5C3NFD2</accession>
<dbReference type="InterPro" id="IPR005599">
    <property type="entry name" value="GPI_mannosylTrfase"/>
</dbReference>
<feature type="transmembrane region" description="Helical" evidence="10">
    <location>
        <begin position="356"/>
        <end position="374"/>
    </location>
</feature>
<evidence type="ECO:0000256" key="6">
    <source>
        <dbReference type="ARBA" id="ARBA00022824"/>
    </source>
</evidence>
<dbReference type="OrthoDB" id="416834at2759"/>
<proteinExistence type="inferred from homology"/>
<evidence type="ECO:0000313" key="13">
    <source>
        <dbReference type="Proteomes" id="UP000305948"/>
    </source>
</evidence>
<evidence type="ECO:0000256" key="7">
    <source>
        <dbReference type="ARBA" id="ARBA00022989"/>
    </source>
</evidence>